<keyword evidence="3" id="KW-1185">Reference proteome</keyword>
<dbReference type="Proteomes" id="UP001139311">
    <property type="component" value="Unassembled WGS sequence"/>
</dbReference>
<evidence type="ECO:0000256" key="1">
    <source>
        <dbReference type="SAM" id="MobiDB-lite"/>
    </source>
</evidence>
<protein>
    <submittedName>
        <fullName evidence="2">Uncharacterized protein</fullName>
    </submittedName>
</protein>
<gene>
    <name evidence="2" type="ORF">LHA35_03300</name>
</gene>
<proteinExistence type="predicted"/>
<dbReference type="EMBL" id="JAJAQI010000003">
    <property type="protein sequence ID" value="MCB4820754.1"/>
    <property type="molecule type" value="Genomic_DNA"/>
</dbReference>
<evidence type="ECO:0000313" key="2">
    <source>
        <dbReference type="EMBL" id="MCB4820754.1"/>
    </source>
</evidence>
<dbReference type="RefSeq" id="WP_226604413.1">
    <property type="nucleotide sequence ID" value="NZ_JAJAQI010000003.1"/>
</dbReference>
<sequence>MELQRGAMAMMDEIEAQAIEADRDAARRMLDEVDGLLNEAAIAAETVRCLSHPTPELLAETAREIAADMRPRLSQWGAWHEEIWAASEALRRALAAGELAAYGWRGEREPKWDNEPWPICRERVPPELLRAPVTLTQTGVVPFPRHHDYPVQYRLLFCGILIDAGELLRIWPAPHSLADAPRIPAKDRKPGRANFTGRPPHKGRDTFIRELVRLALDPDGLPPRPELFRRMIAWCDAELGDDAPGETTIRDWLAAWCPE</sequence>
<evidence type="ECO:0000313" key="3">
    <source>
        <dbReference type="Proteomes" id="UP001139311"/>
    </source>
</evidence>
<comment type="caution">
    <text evidence="2">The sequence shown here is derived from an EMBL/GenBank/DDBJ whole genome shotgun (WGS) entry which is preliminary data.</text>
</comment>
<feature type="region of interest" description="Disordered" evidence="1">
    <location>
        <begin position="181"/>
        <end position="203"/>
    </location>
</feature>
<reference evidence="2" key="1">
    <citation type="submission" date="2021-10" db="EMBL/GenBank/DDBJ databases">
        <title>Roseicella aerolatum sp. nov., isolated from aerosols of e-waste dismantling site.</title>
        <authorList>
            <person name="Qin T."/>
        </authorList>
    </citation>
    <scope>NUCLEOTIDE SEQUENCE</scope>
    <source>
        <strain evidence="2">GB24</strain>
    </source>
</reference>
<accession>A0A9X1IBE2</accession>
<organism evidence="2 3">
    <name type="scientific">Roseicella aerolata</name>
    <dbReference type="NCBI Taxonomy" id="2883479"/>
    <lineage>
        <taxon>Bacteria</taxon>
        <taxon>Pseudomonadati</taxon>
        <taxon>Pseudomonadota</taxon>
        <taxon>Alphaproteobacteria</taxon>
        <taxon>Acetobacterales</taxon>
        <taxon>Roseomonadaceae</taxon>
        <taxon>Roseicella</taxon>
    </lineage>
</organism>
<dbReference type="AlphaFoldDB" id="A0A9X1IBE2"/>
<name>A0A9X1IBE2_9PROT</name>